<feature type="compositionally biased region" description="Polar residues" evidence="1">
    <location>
        <begin position="69"/>
        <end position="79"/>
    </location>
</feature>
<accession>A0A8X6R949</accession>
<dbReference type="EMBL" id="BMAU01021103">
    <property type="protein sequence ID" value="GFX90701.1"/>
    <property type="molecule type" value="Genomic_DNA"/>
</dbReference>
<sequence length="88" mass="10129">MATPGSSLTPTPLGHEGNLEVWRHPRANALQHKTKPHNIRWANQRIARHMGRSEAAIKRIKQQWVDNGRFQSQDSSSRPRVTADREDR</sequence>
<evidence type="ECO:0000313" key="2">
    <source>
        <dbReference type="EMBL" id="GFX90701.1"/>
    </source>
</evidence>
<gene>
    <name evidence="2" type="ORF">TNCV_3195191</name>
</gene>
<dbReference type="AlphaFoldDB" id="A0A8X6R949"/>
<evidence type="ECO:0000256" key="1">
    <source>
        <dbReference type="SAM" id="MobiDB-lite"/>
    </source>
</evidence>
<protein>
    <submittedName>
        <fullName evidence="2">Uncharacterized protein</fullName>
    </submittedName>
</protein>
<name>A0A8X6R949_TRICX</name>
<dbReference type="Proteomes" id="UP000887159">
    <property type="component" value="Unassembled WGS sequence"/>
</dbReference>
<reference evidence="2" key="1">
    <citation type="submission" date="2020-08" db="EMBL/GenBank/DDBJ databases">
        <title>Multicomponent nature underlies the extraordinary mechanical properties of spider dragline silk.</title>
        <authorList>
            <person name="Kono N."/>
            <person name="Nakamura H."/>
            <person name="Mori M."/>
            <person name="Yoshida Y."/>
            <person name="Ohtoshi R."/>
            <person name="Malay A.D."/>
            <person name="Moran D.A.P."/>
            <person name="Tomita M."/>
            <person name="Numata K."/>
            <person name="Arakawa K."/>
        </authorList>
    </citation>
    <scope>NUCLEOTIDE SEQUENCE</scope>
</reference>
<proteinExistence type="predicted"/>
<feature type="region of interest" description="Disordered" evidence="1">
    <location>
        <begin position="64"/>
        <end position="88"/>
    </location>
</feature>
<organism evidence="2 3">
    <name type="scientific">Trichonephila clavipes</name>
    <name type="common">Golden silk orbweaver</name>
    <name type="synonym">Nephila clavipes</name>
    <dbReference type="NCBI Taxonomy" id="2585209"/>
    <lineage>
        <taxon>Eukaryota</taxon>
        <taxon>Metazoa</taxon>
        <taxon>Ecdysozoa</taxon>
        <taxon>Arthropoda</taxon>
        <taxon>Chelicerata</taxon>
        <taxon>Arachnida</taxon>
        <taxon>Araneae</taxon>
        <taxon>Araneomorphae</taxon>
        <taxon>Entelegynae</taxon>
        <taxon>Araneoidea</taxon>
        <taxon>Nephilidae</taxon>
        <taxon>Trichonephila</taxon>
    </lineage>
</organism>
<evidence type="ECO:0000313" key="3">
    <source>
        <dbReference type="Proteomes" id="UP000887159"/>
    </source>
</evidence>
<comment type="caution">
    <text evidence="2">The sequence shown here is derived from an EMBL/GenBank/DDBJ whole genome shotgun (WGS) entry which is preliminary data.</text>
</comment>
<keyword evidence="3" id="KW-1185">Reference proteome</keyword>